<reference evidence="4" key="1">
    <citation type="submission" date="2025-08" db="UniProtKB">
        <authorList>
            <consortium name="RefSeq"/>
        </authorList>
    </citation>
    <scope>IDENTIFICATION</scope>
</reference>
<dbReference type="Gene3D" id="1.10.3210.10">
    <property type="entry name" value="Hypothetical protein af1432"/>
    <property type="match status" value="1"/>
</dbReference>
<gene>
    <name evidence="4" type="primary">LOC115217218</name>
</gene>
<dbReference type="PANTHER" id="PTHR11373:SF4">
    <property type="entry name" value="DEOXYNUCLEOSIDE TRIPHOSPHATE TRIPHOSPHOHYDROLASE SAMHD1"/>
    <property type="match status" value="1"/>
</dbReference>
<dbReference type="GO" id="GO:0006203">
    <property type="term" value="P:dGTP catabolic process"/>
    <property type="evidence" value="ECO:0007669"/>
    <property type="project" value="TreeGrafter"/>
</dbReference>
<dbReference type="RefSeq" id="XP_029642718.2">
    <property type="nucleotide sequence ID" value="XM_029786858.2"/>
</dbReference>
<dbReference type="PROSITE" id="PS51831">
    <property type="entry name" value="HD"/>
    <property type="match status" value="1"/>
</dbReference>
<evidence type="ECO:0000313" key="3">
    <source>
        <dbReference type="Proteomes" id="UP000515154"/>
    </source>
</evidence>
<dbReference type="CDD" id="cd00077">
    <property type="entry name" value="HDc"/>
    <property type="match status" value="1"/>
</dbReference>
<dbReference type="PANTHER" id="PTHR11373">
    <property type="entry name" value="DEOXYNUCLEOSIDE TRIPHOSPHATE TRIPHOSPHOHYDROLASE"/>
    <property type="match status" value="1"/>
</dbReference>
<dbReference type="InterPro" id="IPR050135">
    <property type="entry name" value="dGTPase-like"/>
</dbReference>
<feature type="domain" description="HD" evidence="2">
    <location>
        <begin position="61"/>
        <end position="196"/>
    </location>
</feature>
<keyword evidence="3" id="KW-1185">Reference proteome</keyword>
<dbReference type="InterPro" id="IPR003607">
    <property type="entry name" value="HD/PDEase_dom"/>
</dbReference>
<dbReference type="GO" id="GO:0008832">
    <property type="term" value="F:dGTPase activity"/>
    <property type="evidence" value="ECO:0007669"/>
    <property type="project" value="TreeGrafter"/>
</dbReference>
<dbReference type="SMART" id="SM00471">
    <property type="entry name" value="HDc"/>
    <property type="match status" value="1"/>
</dbReference>
<dbReference type="Pfam" id="PF01966">
    <property type="entry name" value="HD"/>
    <property type="match status" value="1"/>
</dbReference>
<evidence type="ECO:0000313" key="4">
    <source>
        <dbReference type="RefSeq" id="XP_029642718.2"/>
    </source>
</evidence>
<evidence type="ECO:0000259" key="2">
    <source>
        <dbReference type="PROSITE" id="PS51831"/>
    </source>
</evidence>
<accession>A0A6P7SWR2</accession>
<dbReference type="SUPFAM" id="SSF109604">
    <property type="entry name" value="HD-domain/PDEase-like"/>
    <property type="match status" value="1"/>
</dbReference>
<name>A0A6P7SWR2_9MOLL</name>
<proteinExistence type="inferred from homology"/>
<comment type="similarity">
    <text evidence="1">Belongs to the SAMHD1 family.</text>
</comment>
<sequence>MIMAITNGTNSYQVFHDAIHGSMELPPLCVEIINTIQFQRLRNIKQLGLCYYVFPSASHNRFEHCLGTCYLAGKMIRHLNQQKAPPKVSERDILCVEIAGLCHDLGHAPFSHVSEGFINENRRTDNKWKHEDASCKMLDHLLKENPHVKEKLKPDEIAFIKDLIIGKSGKSAKPQFLYQIINNASYNIDVDKWDYLARDSHFLGIGKSFDHERMMKMSKVIDGEICYRDKCLDNFYDMFYARYRLHKTAYQHKTVLLFNKLLGEAFKSADKHLKIFEKVDDMKEFTYFTDCILEEILKNEDNESLKEAQNKLKDIIHRSYEYKGTCKVGKDQGKKEGMLFCEANLDYSAGKENPLKKILFYKKNEDKSFKYKPSELSNMLLLPSEFQMKIVYCFEKKKVA</sequence>
<dbReference type="AlphaFoldDB" id="A0A6P7SWR2"/>
<evidence type="ECO:0000256" key="1">
    <source>
        <dbReference type="ARBA" id="ARBA00005776"/>
    </source>
</evidence>
<dbReference type="GO" id="GO:0005634">
    <property type="term" value="C:nucleus"/>
    <property type="evidence" value="ECO:0007669"/>
    <property type="project" value="TreeGrafter"/>
</dbReference>
<dbReference type="Proteomes" id="UP000515154">
    <property type="component" value="Linkage group LG11"/>
</dbReference>
<dbReference type="InterPro" id="IPR006674">
    <property type="entry name" value="HD_domain"/>
</dbReference>
<dbReference type="KEGG" id="osn:115217218"/>
<protein>
    <submittedName>
        <fullName evidence="4">Deoxynucleoside triphosphate triphosphohydrolase SAMHD1-like</fullName>
    </submittedName>
</protein>
<organism evidence="3 4">
    <name type="scientific">Octopus sinensis</name>
    <name type="common">East Asian common octopus</name>
    <dbReference type="NCBI Taxonomy" id="2607531"/>
    <lineage>
        <taxon>Eukaryota</taxon>
        <taxon>Metazoa</taxon>
        <taxon>Spiralia</taxon>
        <taxon>Lophotrochozoa</taxon>
        <taxon>Mollusca</taxon>
        <taxon>Cephalopoda</taxon>
        <taxon>Coleoidea</taxon>
        <taxon>Octopodiformes</taxon>
        <taxon>Octopoda</taxon>
        <taxon>Incirrata</taxon>
        <taxon>Octopodidae</taxon>
        <taxon>Octopus</taxon>
    </lineage>
</organism>